<dbReference type="KEGG" id="aqu:105312830"/>
<dbReference type="PANTHER" id="PTHR46600">
    <property type="entry name" value="THAP DOMAIN-CONTAINING"/>
    <property type="match status" value="1"/>
</dbReference>
<dbReference type="GO" id="GO:0008270">
    <property type="term" value="F:zinc ion binding"/>
    <property type="evidence" value="ECO:0007669"/>
    <property type="project" value="UniProtKB-KW"/>
</dbReference>
<dbReference type="Gene3D" id="6.20.210.20">
    <property type="entry name" value="THAP domain"/>
    <property type="match status" value="1"/>
</dbReference>
<dbReference type="EnsemblMetazoa" id="Aqu2.1.31315_001">
    <property type="protein sequence ID" value="Aqu2.1.31315_001"/>
    <property type="gene ID" value="Aqu2.1.31315"/>
</dbReference>
<dbReference type="GO" id="GO:0043565">
    <property type="term" value="F:sequence-specific DNA binding"/>
    <property type="evidence" value="ECO:0007669"/>
    <property type="project" value="InterPro"/>
</dbReference>
<dbReference type="PANTHER" id="PTHR46600:SF11">
    <property type="entry name" value="THAP DOMAIN-CONTAINING PROTEIN 10"/>
    <property type="match status" value="1"/>
</dbReference>
<evidence type="ECO:0000256" key="1">
    <source>
        <dbReference type="ARBA" id="ARBA00022723"/>
    </source>
</evidence>
<protein>
    <recommendedName>
        <fullName evidence="6">THAP-type domain-containing protein</fullName>
    </recommendedName>
</protein>
<evidence type="ECO:0000259" key="6">
    <source>
        <dbReference type="PROSITE" id="PS50950"/>
    </source>
</evidence>
<dbReference type="InterPro" id="IPR026516">
    <property type="entry name" value="THAP1/10"/>
</dbReference>
<dbReference type="InterPro" id="IPR006612">
    <property type="entry name" value="THAP_Znf"/>
</dbReference>
<evidence type="ECO:0000256" key="2">
    <source>
        <dbReference type="ARBA" id="ARBA00022771"/>
    </source>
</evidence>
<proteinExistence type="predicted"/>
<evidence type="ECO:0000313" key="8">
    <source>
        <dbReference type="Proteomes" id="UP000007879"/>
    </source>
</evidence>
<evidence type="ECO:0000256" key="4">
    <source>
        <dbReference type="ARBA" id="ARBA00023125"/>
    </source>
</evidence>
<dbReference type="EnsemblMetazoa" id="XM_011405768.1">
    <property type="protein sequence ID" value="XP_011404070.1"/>
    <property type="gene ID" value="LOC105312830"/>
</dbReference>
<dbReference type="OrthoDB" id="6433634at2759"/>
<dbReference type="Proteomes" id="UP000007879">
    <property type="component" value="Unassembled WGS sequence"/>
</dbReference>
<keyword evidence="8" id="KW-1185">Reference proteome</keyword>
<dbReference type="OMA" id="RYVANGC"/>
<organism evidence="7">
    <name type="scientific">Amphimedon queenslandica</name>
    <name type="common">Sponge</name>
    <dbReference type="NCBI Taxonomy" id="400682"/>
    <lineage>
        <taxon>Eukaryota</taxon>
        <taxon>Metazoa</taxon>
        <taxon>Porifera</taxon>
        <taxon>Demospongiae</taxon>
        <taxon>Heteroscleromorpha</taxon>
        <taxon>Haplosclerida</taxon>
        <taxon>Niphatidae</taxon>
        <taxon>Amphimedon</taxon>
    </lineage>
</organism>
<keyword evidence="1" id="KW-0479">Metal-binding</keyword>
<dbReference type="SMART" id="SM00980">
    <property type="entry name" value="THAP"/>
    <property type="match status" value="1"/>
</dbReference>
<dbReference type="PROSITE" id="PS50950">
    <property type="entry name" value="ZF_THAP"/>
    <property type="match status" value="1"/>
</dbReference>
<reference evidence="8" key="1">
    <citation type="journal article" date="2010" name="Nature">
        <title>The Amphimedon queenslandica genome and the evolution of animal complexity.</title>
        <authorList>
            <person name="Srivastava M."/>
            <person name="Simakov O."/>
            <person name="Chapman J."/>
            <person name="Fahey B."/>
            <person name="Gauthier M.E."/>
            <person name="Mitros T."/>
            <person name="Richards G.S."/>
            <person name="Conaco C."/>
            <person name="Dacre M."/>
            <person name="Hellsten U."/>
            <person name="Larroux C."/>
            <person name="Putnam N.H."/>
            <person name="Stanke M."/>
            <person name="Adamska M."/>
            <person name="Darling A."/>
            <person name="Degnan S.M."/>
            <person name="Oakley T.H."/>
            <person name="Plachetzki D.C."/>
            <person name="Zhai Y."/>
            <person name="Adamski M."/>
            <person name="Calcino A."/>
            <person name="Cummins S.F."/>
            <person name="Goodstein D.M."/>
            <person name="Harris C."/>
            <person name="Jackson D.J."/>
            <person name="Leys S.P."/>
            <person name="Shu S."/>
            <person name="Woodcroft B.J."/>
            <person name="Vervoort M."/>
            <person name="Kosik K.S."/>
            <person name="Manning G."/>
            <person name="Degnan B.M."/>
            <person name="Rokhsar D.S."/>
        </authorList>
    </citation>
    <scope>NUCLEOTIDE SEQUENCE [LARGE SCALE GENOMIC DNA]</scope>
</reference>
<evidence type="ECO:0000313" key="7">
    <source>
        <dbReference type="EnsemblMetazoa" id="Aqu2.1.31315_001"/>
    </source>
</evidence>
<evidence type="ECO:0000256" key="5">
    <source>
        <dbReference type="PROSITE-ProRule" id="PRU00309"/>
    </source>
</evidence>
<dbReference type="Pfam" id="PF05485">
    <property type="entry name" value="THAP"/>
    <property type="match status" value="1"/>
</dbReference>
<gene>
    <name evidence="7" type="primary">105312830</name>
</gene>
<dbReference type="InterPro" id="IPR038441">
    <property type="entry name" value="THAP_Znf_sf"/>
</dbReference>
<sequence length="107" mass="12411">MPNRYVANGCNNISSVNGIIVFHFPCDSALRNKWTRQVKRTRDKWKGPNTNSVVCSYHFSKDAFEDPLYGTSFGLKVKRRQKKDAVTTIFKRKQNEDLPQAKRPAYE</sequence>
<keyword evidence="2 5" id="KW-0863">Zinc-finger</keyword>
<dbReference type="InParanoid" id="A0A1X7UTJ4"/>
<feature type="domain" description="THAP-type" evidence="6">
    <location>
        <begin position="1"/>
        <end position="90"/>
    </location>
</feature>
<name>A0A1X7UTJ4_AMPQE</name>
<dbReference type="AlphaFoldDB" id="A0A1X7UTJ4"/>
<evidence type="ECO:0000256" key="3">
    <source>
        <dbReference type="ARBA" id="ARBA00022833"/>
    </source>
</evidence>
<keyword evidence="3" id="KW-0862">Zinc</keyword>
<keyword evidence="4 5" id="KW-0238">DNA-binding</keyword>
<reference evidence="7" key="2">
    <citation type="submission" date="2017-05" db="UniProtKB">
        <authorList>
            <consortium name="EnsemblMetazoa"/>
        </authorList>
    </citation>
    <scope>IDENTIFICATION</scope>
</reference>
<accession>A0A1X7UTJ4</accession>
<dbReference type="SUPFAM" id="SSF57716">
    <property type="entry name" value="Glucocorticoid receptor-like (DNA-binding domain)"/>
    <property type="match status" value="1"/>
</dbReference>